<sequence length="66" mass="7710">MLLTVKEVSQRLKISASLAYSLIAKGDLPSYQIGSCRRVSEEDLDRFLDERRHEPTQLPSRQHRHF</sequence>
<dbReference type="InterPro" id="IPR010093">
    <property type="entry name" value="SinI_DNA-bd"/>
</dbReference>
<protein>
    <recommendedName>
        <fullName evidence="1">Helix-turn-helix domain-containing protein</fullName>
    </recommendedName>
</protein>
<dbReference type="Proteomes" id="UP000036367">
    <property type="component" value="Unassembled WGS sequence"/>
</dbReference>
<dbReference type="AlphaFoldDB" id="A0A0J1B629"/>
<feature type="domain" description="Helix-turn-helix" evidence="1">
    <location>
        <begin position="2"/>
        <end position="52"/>
    </location>
</feature>
<comment type="caution">
    <text evidence="2">The sequence shown here is derived from an EMBL/GenBank/DDBJ whole genome shotgun (WGS) entry which is preliminary data.</text>
</comment>
<dbReference type="InterPro" id="IPR009061">
    <property type="entry name" value="DNA-bd_dom_put_sf"/>
</dbReference>
<accession>A0A0J1B629</accession>
<proteinExistence type="predicted"/>
<evidence type="ECO:0000313" key="3">
    <source>
        <dbReference type="Proteomes" id="UP000036367"/>
    </source>
</evidence>
<dbReference type="GO" id="GO:0003677">
    <property type="term" value="F:DNA binding"/>
    <property type="evidence" value="ECO:0007669"/>
    <property type="project" value="InterPro"/>
</dbReference>
<dbReference type="InterPro" id="IPR041657">
    <property type="entry name" value="HTH_17"/>
</dbReference>
<reference evidence="2" key="1">
    <citation type="submission" date="2015-05" db="EMBL/GenBank/DDBJ databases">
        <title>Permanent draft genome of Rhodopirellula islandicus K833.</title>
        <authorList>
            <person name="Kizina J."/>
            <person name="Richter M."/>
            <person name="Glockner F.O."/>
            <person name="Harder J."/>
        </authorList>
    </citation>
    <scope>NUCLEOTIDE SEQUENCE [LARGE SCALE GENOMIC DNA]</scope>
    <source>
        <strain evidence="2">K833</strain>
    </source>
</reference>
<dbReference type="PATRIC" id="fig|595434.4.peg.5000"/>
<keyword evidence="3" id="KW-1185">Reference proteome</keyword>
<name>A0A0J1B629_RHOIS</name>
<dbReference type="NCBIfam" id="TIGR01764">
    <property type="entry name" value="excise"/>
    <property type="match status" value="1"/>
</dbReference>
<dbReference type="Pfam" id="PF12728">
    <property type="entry name" value="HTH_17"/>
    <property type="match status" value="1"/>
</dbReference>
<evidence type="ECO:0000313" key="2">
    <source>
        <dbReference type="EMBL" id="KLU02197.1"/>
    </source>
</evidence>
<evidence type="ECO:0000259" key="1">
    <source>
        <dbReference type="Pfam" id="PF12728"/>
    </source>
</evidence>
<dbReference type="STRING" id="595434.RISK_005263"/>
<dbReference type="EMBL" id="LECT01000044">
    <property type="protein sequence ID" value="KLU02197.1"/>
    <property type="molecule type" value="Genomic_DNA"/>
</dbReference>
<dbReference type="SUPFAM" id="SSF46955">
    <property type="entry name" value="Putative DNA-binding domain"/>
    <property type="match status" value="1"/>
</dbReference>
<gene>
    <name evidence="2" type="ORF">RISK_005263</name>
</gene>
<organism evidence="2 3">
    <name type="scientific">Rhodopirellula islandica</name>
    <dbReference type="NCBI Taxonomy" id="595434"/>
    <lineage>
        <taxon>Bacteria</taxon>
        <taxon>Pseudomonadati</taxon>
        <taxon>Planctomycetota</taxon>
        <taxon>Planctomycetia</taxon>
        <taxon>Pirellulales</taxon>
        <taxon>Pirellulaceae</taxon>
        <taxon>Rhodopirellula</taxon>
    </lineage>
</organism>